<evidence type="ECO:0000256" key="1">
    <source>
        <dbReference type="ARBA" id="ARBA00004167"/>
    </source>
</evidence>
<comment type="caution">
    <text evidence="8">The sequence shown here is derived from an EMBL/GenBank/DDBJ whole genome shotgun (WGS) entry which is preliminary data.</text>
</comment>
<comment type="subcellular location">
    <subcellularLocation>
        <location evidence="1">Membrane</location>
        <topology evidence="1">Single-pass membrane protein</topology>
    </subcellularLocation>
</comment>
<evidence type="ECO:0000256" key="5">
    <source>
        <dbReference type="SAM" id="MobiDB-lite"/>
    </source>
</evidence>
<keyword evidence="3 6" id="KW-1133">Transmembrane helix</keyword>
<organism evidence="8 9">
    <name type="scientific">Perilla frutescens var. hirtella</name>
    <name type="common">Perilla citriodora</name>
    <name type="synonym">Perilla setoyensis</name>
    <dbReference type="NCBI Taxonomy" id="608512"/>
    <lineage>
        <taxon>Eukaryota</taxon>
        <taxon>Viridiplantae</taxon>
        <taxon>Streptophyta</taxon>
        <taxon>Embryophyta</taxon>
        <taxon>Tracheophyta</taxon>
        <taxon>Spermatophyta</taxon>
        <taxon>Magnoliopsida</taxon>
        <taxon>eudicotyledons</taxon>
        <taxon>Gunneridae</taxon>
        <taxon>Pentapetalae</taxon>
        <taxon>asterids</taxon>
        <taxon>lamiids</taxon>
        <taxon>Lamiales</taxon>
        <taxon>Lamiaceae</taxon>
        <taxon>Nepetoideae</taxon>
        <taxon>Elsholtzieae</taxon>
        <taxon>Perilla</taxon>
    </lineage>
</organism>
<dbReference type="AlphaFoldDB" id="A0AAD4P8L2"/>
<dbReference type="InterPro" id="IPR044839">
    <property type="entry name" value="NDR1-like"/>
</dbReference>
<keyword evidence="2 6" id="KW-0812">Transmembrane</keyword>
<evidence type="ECO:0000256" key="3">
    <source>
        <dbReference type="ARBA" id="ARBA00022989"/>
    </source>
</evidence>
<dbReference type="PANTHER" id="PTHR31234:SF65">
    <property type="entry name" value="LATE EMBRYOGENESIS ABUNDANT PROTEIN, LEA_2 SUBGROUP"/>
    <property type="match status" value="1"/>
</dbReference>
<protein>
    <recommendedName>
        <fullName evidence="7">Late embryogenesis abundant protein LEA-2 subgroup domain-containing protein</fullName>
    </recommendedName>
</protein>
<dbReference type="InterPro" id="IPR004864">
    <property type="entry name" value="LEA_2"/>
</dbReference>
<evidence type="ECO:0000256" key="6">
    <source>
        <dbReference type="SAM" id="Phobius"/>
    </source>
</evidence>
<keyword evidence="9" id="KW-1185">Reference proteome</keyword>
<dbReference type="PANTHER" id="PTHR31234">
    <property type="entry name" value="LATE EMBRYOGENESIS ABUNDANT (LEA) HYDROXYPROLINE-RICH GLYCOPROTEIN FAMILY"/>
    <property type="match status" value="1"/>
</dbReference>
<dbReference type="SUPFAM" id="SSF117070">
    <property type="entry name" value="LEA14-like"/>
    <property type="match status" value="1"/>
</dbReference>
<dbReference type="Proteomes" id="UP001190926">
    <property type="component" value="Unassembled WGS sequence"/>
</dbReference>
<feature type="region of interest" description="Disordered" evidence="5">
    <location>
        <begin position="1"/>
        <end position="24"/>
    </location>
</feature>
<accession>A0AAD4P8L2</accession>
<feature type="transmembrane region" description="Helical" evidence="6">
    <location>
        <begin position="45"/>
        <end position="68"/>
    </location>
</feature>
<evidence type="ECO:0000313" key="9">
    <source>
        <dbReference type="Proteomes" id="UP001190926"/>
    </source>
</evidence>
<reference evidence="8 9" key="1">
    <citation type="journal article" date="2021" name="Nat. Commun.">
        <title>Incipient diploidization of the medicinal plant Perilla within 10,000 years.</title>
        <authorList>
            <person name="Zhang Y."/>
            <person name="Shen Q."/>
            <person name="Leng L."/>
            <person name="Zhang D."/>
            <person name="Chen S."/>
            <person name="Shi Y."/>
            <person name="Ning Z."/>
            <person name="Chen S."/>
        </authorList>
    </citation>
    <scope>NUCLEOTIDE SEQUENCE [LARGE SCALE GENOMIC DNA]</scope>
    <source>
        <strain evidence="9">cv. PC099</strain>
    </source>
</reference>
<evidence type="ECO:0000256" key="2">
    <source>
        <dbReference type="ARBA" id="ARBA00022692"/>
    </source>
</evidence>
<dbReference type="EMBL" id="SDAM02000101">
    <property type="protein sequence ID" value="KAH6829975.1"/>
    <property type="molecule type" value="Genomic_DNA"/>
</dbReference>
<dbReference type="Gene3D" id="2.60.40.1820">
    <property type="match status" value="1"/>
</dbReference>
<name>A0AAD4P8L2_PERFH</name>
<proteinExistence type="predicted"/>
<evidence type="ECO:0000259" key="7">
    <source>
        <dbReference type="Pfam" id="PF03168"/>
    </source>
</evidence>
<dbReference type="GO" id="GO:0098542">
    <property type="term" value="P:defense response to other organism"/>
    <property type="evidence" value="ECO:0007669"/>
    <property type="project" value="InterPro"/>
</dbReference>
<evidence type="ECO:0000256" key="4">
    <source>
        <dbReference type="ARBA" id="ARBA00023136"/>
    </source>
</evidence>
<dbReference type="Pfam" id="PF03168">
    <property type="entry name" value="LEA_2"/>
    <property type="match status" value="1"/>
</dbReference>
<feature type="domain" description="Late embryogenesis abundant protein LEA-2 subgroup" evidence="7">
    <location>
        <begin position="98"/>
        <end position="196"/>
    </location>
</feature>
<evidence type="ECO:0000313" key="8">
    <source>
        <dbReference type="EMBL" id="KAH6829975.1"/>
    </source>
</evidence>
<keyword evidence="4 6" id="KW-0472">Membrane</keyword>
<sequence length="217" mass="23406">MLKSSCQDRPLGAAEDPPFISDDGKPKTAAAANIQRNRCIKCCGYYTAAVLLILATIAVILAVTVFILGGPIIRVGNITVGSLHKLLSRSNVTLNAEVLVRNPNFASIDYGNMTTTLFYRGVVVGESRAPPGTARARRTVTINAAVDIMTDRVLSQPDLDADMLSGVVNVSSYTRVGGKINLGIFEKQMTMKMSCNVSINVTSKAIQHHKCRRKIIL</sequence>
<dbReference type="GO" id="GO:0016020">
    <property type="term" value="C:membrane"/>
    <property type="evidence" value="ECO:0007669"/>
    <property type="project" value="UniProtKB-SubCell"/>
</dbReference>
<gene>
    <name evidence="8" type="ORF">C2S53_000290</name>
</gene>